<dbReference type="RefSeq" id="WP_226816187.1">
    <property type="nucleotide sequence ID" value="NZ_CYXT01000001.1"/>
</dbReference>
<dbReference type="AlphaFoldDB" id="A0A173R047"/>
<dbReference type="SMART" id="SM00530">
    <property type="entry name" value="HTH_XRE"/>
    <property type="match status" value="1"/>
</dbReference>
<evidence type="ECO:0000256" key="1">
    <source>
        <dbReference type="ARBA" id="ARBA00023125"/>
    </source>
</evidence>
<dbReference type="CDD" id="cd00093">
    <property type="entry name" value="HTH_XRE"/>
    <property type="match status" value="1"/>
</dbReference>
<dbReference type="GO" id="GO:0005829">
    <property type="term" value="C:cytosol"/>
    <property type="evidence" value="ECO:0007669"/>
    <property type="project" value="TreeGrafter"/>
</dbReference>
<accession>A0A173R047</accession>
<feature type="domain" description="HTH cro/C1-type" evidence="2">
    <location>
        <begin position="39"/>
        <end position="93"/>
    </location>
</feature>
<dbReference type="GO" id="GO:0003700">
    <property type="term" value="F:DNA-binding transcription factor activity"/>
    <property type="evidence" value="ECO:0007669"/>
    <property type="project" value="TreeGrafter"/>
</dbReference>
<dbReference type="GO" id="GO:0003677">
    <property type="term" value="F:DNA binding"/>
    <property type="evidence" value="ECO:0007669"/>
    <property type="project" value="UniProtKB-KW"/>
</dbReference>
<proteinExistence type="predicted"/>
<evidence type="ECO:0000259" key="2">
    <source>
        <dbReference type="PROSITE" id="PS50943"/>
    </source>
</evidence>
<dbReference type="Pfam" id="PF01381">
    <property type="entry name" value="HTH_3"/>
    <property type="match status" value="1"/>
</dbReference>
<keyword evidence="1" id="KW-0238">DNA-binding</keyword>
<evidence type="ECO:0000313" key="4">
    <source>
        <dbReference type="Proteomes" id="UP000095598"/>
    </source>
</evidence>
<dbReference type="PANTHER" id="PTHR46797">
    <property type="entry name" value="HTH-TYPE TRANSCRIPTIONAL REGULATOR"/>
    <property type="match status" value="1"/>
</dbReference>
<dbReference type="InterPro" id="IPR050807">
    <property type="entry name" value="TransReg_Diox_bact_type"/>
</dbReference>
<dbReference type="EMBL" id="CYXT01000001">
    <property type="protein sequence ID" value="CUM71270.1"/>
    <property type="molecule type" value="Genomic_DNA"/>
</dbReference>
<dbReference type="SUPFAM" id="SSF47413">
    <property type="entry name" value="lambda repressor-like DNA-binding domains"/>
    <property type="match status" value="1"/>
</dbReference>
<dbReference type="InterPro" id="IPR001387">
    <property type="entry name" value="Cro/C1-type_HTH"/>
</dbReference>
<protein>
    <submittedName>
        <fullName evidence="3">Helix-turn-helix domain</fullName>
    </submittedName>
</protein>
<organism evidence="3 4">
    <name type="scientific">Anaerostipes hadrus</name>
    <dbReference type="NCBI Taxonomy" id="649756"/>
    <lineage>
        <taxon>Bacteria</taxon>
        <taxon>Bacillati</taxon>
        <taxon>Bacillota</taxon>
        <taxon>Clostridia</taxon>
        <taxon>Lachnospirales</taxon>
        <taxon>Lachnospiraceae</taxon>
        <taxon>Anaerostipes</taxon>
    </lineage>
</organism>
<dbReference type="PROSITE" id="PS50943">
    <property type="entry name" value="HTH_CROC1"/>
    <property type="match status" value="1"/>
</dbReference>
<gene>
    <name evidence="3" type="ORF">ERS852425_00171</name>
</gene>
<dbReference type="PANTHER" id="PTHR46797:SF1">
    <property type="entry name" value="METHYLPHOSPHONATE SYNTHASE"/>
    <property type="match status" value="1"/>
</dbReference>
<dbReference type="InterPro" id="IPR010982">
    <property type="entry name" value="Lambda_DNA-bd_dom_sf"/>
</dbReference>
<name>A0A173R047_ANAHA</name>
<sequence>MYTDAWFVPRVFVHATTLITRIRSSKIGEKFTRRVGYLIRNFRITSDLTQKELADKCGLNESTIRNYELENRYPDEATLLNIARNLGVSFYALSDPDVANIFSALHVLFDIEWAYGLRPTIKDGEVCFKFEERLPSAGLRPQEDLDNFRKMVEHWAHLRDKLEDDEISETEYYLKEVKYPMNPADPNKEYTVSLNLDDDDLLLIQKMNEDDDAEETAELLKDLFPDFSYVKRKRKPKKE</sequence>
<dbReference type="Gene3D" id="1.10.260.40">
    <property type="entry name" value="lambda repressor-like DNA-binding domains"/>
    <property type="match status" value="1"/>
</dbReference>
<evidence type="ECO:0000313" key="3">
    <source>
        <dbReference type="EMBL" id="CUM71270.1"/>
    </source>
</evidence>
<reference evidence="3 4" key="1">
    <citation type="submission" date="2015-09" db="EMBL/GenBank/DDBJ databases">
        <authorList>
            <consortium name="Pathogen Informatics"/>
        </authorList>
    </citation>
    <scope>NUCLEOTIDE SEQUENCE [LARGE SCALE GENOMIC DNA]</scope>
    <source>
        <strain evidence="3 4">2789STDY5608868</strain>
    </source>
</reference>
<dbReference type="Proteomes" id="UP000095598">
    <property type="component" value="Unassembled WGS sequence"/>
</dbReference>